<dbReference type="RefSeq" id="WP_009163417.1">
    <property type="nucleotide sequence ID" value="NZ_KB291028.1"/>
</dbReference>
<gene>
    <name evidence="2" type="ORF">HMPREF9151_00242</name>
</gene>
<dbReference type="InterPro" id="IPR003959">
    <property type="entry name" value="ATPase_AAA_core"/>
</dbReference>
<dbReference type="Pfam" id="PF00004">
    <property type="entry name" value="AAA"/>
    <property type="match status" value="1"/>
</dbReference>
<dbReference type="Gene3D" id="3.40.50.300">
    <property type="entry name" value="P-loop containing nucleotide triphosphate hydrolases"/>
    <property type="match status" value="1"/>
</dbReference>
<dbReference type="CDD" id="cd00009">
    <property type="entry name" value="AAA"/>
    <property type="match status" value="1"/>
</dbReference>
<dbReference type="HOGENOM" id="CLU_250952_0_0_10"/>
<dbReference type="Proteomes" id="UP000010433">
    <property type="component" value="Unassembled WGS sequence"/>
</dbReference>
<name>L1NJI3_9BACT</name>
<dbReference type="GO" id="GO:0005524">
    <property type="term" value="F:ATP binding"/>
    <property type="evidence" value="ECO:0007669"/>
    <property type="project" value="InterPro"/>
</dbReference>
<reference evidence="2 3" key="1">
    <citation type="submission" date="2012-05" db="EMBL/GenBank/DDBJ databases">
        <authorList>
            <person name="Weinstock G."/>
            <person name="Sodergren E."/>
            <person name="Lobos E.A."/>
            <person name="Fulton L."/>
            <person name="Fulton R."/>
            <person name="Courtney L."/>
            <person name="Fronick C."/>
            <person name="O'Laughlin M."/>
            <person name="Godfrey J."/>
            <person name="Wilson R.M."/>
            <person name="Miner T."/>
            <person name="Farmer C."/>
            <person name="Delehaunty K."/>
            <person name="Cordes M."/>
            <person name="Minx P."/>
            <person name="Tomlinson C."/>
            <person name="Chen J."/>
            <person name="Wollam A."/>
            <person name="Pepin K.H."/>
            <person name="Bhonagiri V."/>
            <person name="Zhang X."/>
            <person name="Suruliraj S."/>
            <person name="Warren W."/>
            <person name="Mitreva M."/>
            <person name="Mardis E.R."/>
            <person name="Wilson R.K."/>
        </authorList>
    </citation>
    <scope>NUCLEOTIDE SEQUENCE [LARGE SCALE GENOMIC DNA]</scope>
    <source>
        <strain evidence="2 3">F0055</strain>
    </source>
</reference>
<proteinExistence type="predicted"/>
<evidence type="ECO:0000313" key="3">
    <source>
        <dbReference type="Proteomes" id="UP000010433"/>
    </source>
</evidence>
<protein>
    <recommendedName>
        <fullName evidence="1">ATPase AAA-type core domain-containing protein</fullName>
    </recommendedName>
</protein>
<organism evidence="2 3">
    <name type="scientific">Hoylesella saccharolytica F0055</name>
    <dbReference type="NCBI Taxonomy" id="1127699"/>
    <lineage>
        <taxon>Bacteria</taxon>
        <taxon>Pseudomonadati</taxon>
        <taxon>Bacteroidota</taxon>
        <taxon>Bacteroidia</taxon>
        <taxon>Bacteroidales</taxon>
        <taxon>Prevotellaceae</taxon>
        <taxon>Hoylesella</taxon>
    </lineage>
</organism>
<dbReference type="SUPFAM" id="SSF52540">
    <property type="entry name" value="P-loop containing nucleoside triphosphate hydrolases"/>
    <property type="match status" value="1"/>
</dbReference>
<sequence>MKNLNLQPNKSSWASKRLDEKSVRLLRKILEDKRVDTSNIEEGGTEANTDGYISILDVDDTIVAKVTVQIKHYNNNAISEKGVCYDIPTSLLAYAHRMKGEVVLFITCDTNNDIVYWKYIDRAFVESQIANSENIQQTYRYYFKDNENLTENNVDSVIDLWETLYHEQMLSLKDEKSKLLDFLDVNLKSFEGITTTFYGLKESHIARKETDQLFDWIQGDLTSKDCKLKLLVGNAGVGKTVIIKDLLDKLTTSGVKCLTIKADYYNITENETSDFSLEKLHASLDLLVSEHKRVVVIIDQIDALSQYLSNDRDKLNILLNVIAAWEKKYSKDIRIIVSCRKYDLEYDPSLSQLKEHSTAIEVNSLDDKDVENVVNKLDSGLYHKLTSQTITTLRTPQYLDIFCRLYDSGCVGKYNYQNYMELYDDLWSSLINYANKNTSCDNLEDVMFEIANSIHEAETLTPTWLITARNNKATRYLASECIVKYNNKRISFFHQSFYDYVLARYYASKNKSLITELKSQFQGLEVRSSIKIFLDFERGHSDSLYKKDIYTIIFSNDIRLHLKQLALSILSYSDAVYKFEIDIIKKLPKLNHQLFIYFLSTTANPLWFPTIKDLIQPLVAYLTTENDYFDPLRILFSNYASKFPNDIYDMVETIKDSSTKENITMWMLRNHNDYSNKKVRESYINLKVKPNFDLASCVMDAIDTNLNFALEETKELLINYYFLNNNKHKSHYDYELFEQICERFYKEYPKDFLMIAYDCFVQIVSKTRKQSYQWYSTNEIFSNYMSDYAEKFFDWLGNLLIQYIGEQDFDTSMVEKLLSLEEEYAFILSFKVIAAKPTLFDIYIKNLVSHNEELDKFIEFNDVRYYFLEALSKWYLSVSHEEQVKYQGYILKYRSKRDNIHSDRSDNKLVLPYLGWHKWQLLCCTILESTLTKEAKRYKQELCRRFKCVYVNEKPNHHVTAASICGGITTQEVYNHFSPDNWLSSFGKLDERITFRKGNFSPISLRAHAEAFTKCVENSPEKYKKFIFSLHDNPNIKSMYQEAGLLGLLLGGADKTELAPLFQRYMNVSYIRDNVYTFEQLAMNYTKEENCMIDDLIPILVQTIKQPLLLKNEQEDLQVKSLTDITQHKLNVAINSFQGRALNILISICALSTRRVQIYNLLNLLYTDLAIELRLEVLYYIYYKEYYDEVLTDKLFSVYLSGSGACGLIVRTDVVQSHFYFKTDLVRTYIADLMKDNRCHDILAQIFFYGLYHDDIKDICKQNLNKILLLNDKKVIATMIRLSLENISESCYREIATDILVCHIANNREEIVKSYEYHIEDLPVEEFNLFEEITKDWNIKSHRERFSQIKYLEKCASKLPLNCYQYIKAHDFLHSDDYYVKEKIVKLLLGIYKQMKEEENLDAMNKMMDLFDEYVIANSYIINDAIEKLGGV</sequence>
<keyword evidence="3" id="KW-1185">Reference proteome</keyword>
<dbReference type="EMBL" id="AMEP01000028">
    <property type="protein sequence ID" value="EKY03689.1"/>
    <property type="molecule type" value="Genomic_DNA"/>
</dbReference>
<evidence type="ECO:0000259" key="1">
    <source>
        <dbReference type="Pfam" id="PF00004"/>
    </source>
</evidence>
<dbReference type="OrthoDB" id="811374at2"/>
<accession>L1NJI3</accession>
<dbReference type="GO" id="GO:0016887">
    <property type="term" value="F:ATP hydrolysis activity"/>
    <property type="evidence" value="ECO:0007669"/>
    <property type="project" value="InterPro"/>
</dbReference>
<dbReference type="InterPro" id="IPR027417">
    <property type="entry name" value="P-loop_NTPase"/>
</dbReference>
<dbReference type="PATRIC" id="fig|1127699.3.peg.214"/>
<feature type="domain" description="ATPase AAA-type core" evidence="1">
    <location>
        <begin position="230"/>
        <end position="344"/>
    </location>
</feature>
<comment type="caution">
    <text evidence="2">The sequence shown here is derived from an EMBL/GenBank/DDBJ whole genome shotgun (WGS) entry which is preliminary data.</text>
</comment>
<evidence type="ECO:0000313" key="2">
    <source>
        <dbReference type="EMBL" id="EKY03689.1"/>
    </source>
</evidence>
<dbReference type="STRING" id="1127699.HMPREF9151_00242"/>